<dbReference type="GO" id="GO:0005737">
    <property type="term" value="C:cytoplasm"/>
    <property type="evidence" value="ECO:0007669"/>
    <property type="project" value="UniProtKB-SubCell"/>
</dbReference>
<dbReference type="Proteomes" id="UP000663929">
    <property type="component" value="Chromosome"/>
</dbReference>
<comment type="subunit">
    <text evidence="11">Monomer.</text>
</comment>
<comment type="subcellular location">
    <subcellularLocation>
        <location evidence="11">Cytoplasm</location>
    </subcellularLocation>
</comment>
<dbReference type="Gene3D" id="3.30.1360.70">
    <property type="entry name" value="Arginyl tRNA synthetase N-terminal domain"/>
    <property type="match status" value="1"/>
</dbReference>
<dbReference type="SUPFAM" id="SSF55190">
    <property type="entry name" value="Arginyl-tRNA synthetase (ArgRS), N-terminal 'additional' domain"/>
    <property type="match status" value="1"/>
</dbReference>
<evidence type="ECO:0000256" key="7">
    <source>
        <dbReference type="ARBA" id="ARBA00022917"/>
    </source>
</evidence>
<dbReference type="HAMAP" id="MF_00123">
    <property type="entry name" value="Arg_tRNA_synth"/>
    <property type="match status" value="1"/>
</dbReference>
<feature type="short sequence motif" description="'HIGH' region" evidence="11">
    <location>
        <begin position="130"/>
        <end position="140"/>
    </location>
</feature>
<evidence type="ECO:0000256" key="5">
    <source>
        <dbReference type="ARBA" id="ARBA00022840"/>
    </source>
</evidence>
<organism evidence="15 16">
    <name type="scientific">Sulfidibacter corallicola</name>
    <dbReference type="NCBI Taxonomy" id="2818388"/>
    <lineage>
        <taxon>Bacteria</taxon>
        <taxon>Pseudomonadati</taxon>
        <taxon>Acidobacteriota</taxon>
        <taxon>Holophagae</taxon>
        <taxon>Acanthopleuribacterales</taxon>
        <taxon>Acanthopleuribacteraceae</taxon>
        <taxon>Sulfidibacter</taxon>
    </lineage>
</organism>
<accession>A0A8A4TWI7</accession>
<evidence type="ECO:0000256" key="11">
    <source>
        <dbReference type="HAMAP-Rule" id="MF_00123"/>
    </source>
</evidence>
<dbReference type="GO" id="GO:0004814">
    <property type="term" value="F:arginine-tRNA ligase activity"/>
    <property type="evidence" value="ECO:0007669"/>
    <property type="project" value="UniProtKB-UniRule"/>
</dbReference>
<comment type="catalytic activity">
    <reaction evidence="9">
        <text>tRNA(Met) + L-methionine + ATP = L-methionyl-tRNA(Met) + AMP + diphosphate</text>
        <dbReference type="Rhea" id="RHEA:13481"/>
        <dbReference type="Rhea" id="RHEA-COMP:9667"/>
        <dbReference type="Rhea" id="RHEA-COMP:9698"/>
        <dbReference type="ChEBI" id="CHEBI:30616"/>
        <dbReference type="ChEBI" id="CHEBI:33019"/>
        <dbReference type="ChEBI" id="CHEBI:57844"/>
        <dbReference type="ChEBI" id="CHEBI:78442"/>
        <dbReference type="ChEBI" id="CHEBI:78530"/>
        <dbReference type="ChEBI" id="CHEBI:456215"/>
        <dbReference type="EC" id="6.1.1.10"/>
    </reaction>
</comment>
<keyword evidence="5 11" id="KW-0067">ATP-binding</keyword>
<dbReference type="SUPFAM" id="SSF52374">
    <property type="entry name" value="Nucleotidylyl transferase"/>
    <property type="match status" value="2"/>
</dbReference>
<dbReference type="Gene3D" id="2.40.50.140">
    <property type="entry name" value="Nucleic acid-binding proteins"/>
    <property type="match status" value="1"/>
</dbReference>
<dbReference type="GO" id="GO:0005524">
    <property type="term" value="F:ATP binding"/>
    <property type="evidence" value="ECO:0007669"/>
    <property type="project" value="UniProtKB-UniRule"/>
</dbReference>
<dbReference type="PRINTS" id="PR01038">
    <property type="entry name" value="TRNASYNTHARG"/>
</dbReference>
<dbReference type="Gene3D" id="3.40.50.620">
    <property type="entry name" value="HUPs"/>
    <property type="match status" value="1"/>
</dbReference>
<evidence type="ECO:0000259" key="14">
    <source>
        <dbReference type="PROSITE" id="PS50886"/>
    </source>
</evidence>
<keyword evidence="8 11" id="KW-0030">Aminoacyl-tRNA synthetase</keyword>
<evidence type="ECO:0000256" key="13">
    <source>
        <dbReference type="RuleBase" id="RU363038"/>
    </source>
</evidence>
<protein>
    <recommendedName>
        <fullName evidence="11">Arginine--tRNA ligase</fullName>
        <ecNumber evidence="11">6.1.1.19</ecNumber>
    </recommendedName>
    <alternativeName>
        <fullName evidence="11">Arginyl-tRNA synthetase</fullName>
        <shortName evidence="11">ArgRS</shortName>
    </alternativeName>
</protein>
<dbReference type="AlphaFoldDB" id="A0A8A4TWI7"/>
<dbReference type="CDD" id="cd07956">
    <property type="entry name" value="Anticodon_Ia_Arg"/>
    <property type="match status" value="1"/>
</dbReference>
<dbReference type="SMART" id="SM01016">
    <property type="entry name" value="Arg_tRNA_synt_N"/>
    <property type="match status" value="1"/>
</dbReference>
<dbReference type="KEGG" id="scor:J3U87_17835"/>
<name>A0A8A4TWI7_SULCO</name>
<dbReference type="Gene3D" id="1.10.730.10">
    <property type="entry name" value="Isoleucyl-tRNA Synthetase, Domain 1"/>
    <property type="match status" value="1"/>
</dbReference>
<evidence type="ECO:0000256" key="6">
    <source>
        <dbReference type="ARBA" id="ARBA00022884"/>
    </source>
</evidence>
<proteinExistence type="inferred from homology"/>
<feature type="domain" description="TRNA-binding" evidence="14">
    <location>
        <begin position="216"/>
        <end position="323"/>
    </location>
</feature>
<dbReference type="InterPro" id="IPR035684">
    <property type="entry name" value="ArgRS_core"/>
</dbReference>
<dbReference type="InterPro" id="IPR009080">
    <property type="entry name" value="tRNAsynth_Ia_anticodon-bd"/>
</dbReference>
<evidence type="ECO:0000256" key="1">
    <source>
        <dbReference type="ARBA" id="ARBA00005594"/>
    </source>
</evidence>
<evidence type="ECO:0000256" key="10">
    <source>
        <dbReference type="ARBA" id="ARBA00049339"/>
    </source>
</evidence>
<dbReference type="GO" id="GO:0000049">
    <property type="term" value="F:tRNA binding"/>
    <property type="evidence" value="ECO:0007669"/>
    <property type="project" value="UniProtKB-UniRule"/>
</dbReference>
<dbReference type="InterPro" id="IPR002547">
    <property type="entry name" value="tRNA-bd_dom"/>
</dbReference>
<keyword evidence="2 12" id="KW-0820">tRNA-binding</keyword>
<keyword evidence="3 11" id="KW-0436">Ligase</keyword>
<dbReference type="InterPro" id="IPR005148">
    <property type="entry name" value="Arg-tRNA-synth_N"/>
</dbReference>
<dbReference type="Pfam" id="PF01588">
    <property type="entry name" value="tRNA_bind"/>
    <property type="match status" value="1"/>
</dbReference>
<dbReference type="PANTHER" id="PTHR11956">
    <property type="entry name" value="ARGINYL-TRNA SYNTHETASE"/>
    <property type="match status" value="1"/>
</dbReference>
<dbReference type="GO" id="GO:0006420">
    <property type="term" value="P:arginyl-tRNA aminoacylation"/>
    <property type="evidence" value="ECO:0007669"/>
    <property type="project" value="UniProtKB-UniRule"/>
</dbReference>
<dbReference type="EC" id="6.1.1.19" evidence="11"/>
<dbReference type="Pfam" id="PF05746">
    <property type="entry name" value="DALR_1"/>
    <property type="match status" value="1"/>
</dbReference>
<dbReference type="RefSeq" id="WP_237384405.1">
    <property type="nucleotide sequence ID" value="NZ_CP071793.1"/>
</dbReference>
<evidence type="ECO:0000313" key="16">
    <source>
        <dbReference type="Proteomes" id="UP000663929"/>
    </source>
</evidence>
<dbReference type="InterPro" id="IPR001278">
    <property type="entry name" value="Arg-tRNA-ligase"/>
</dbReference>
<dbReference type="InterPro" id="IPR036695">
    <property type="entry name" value="Arg-tRNA-synth_N_sf"/>
</dbReference>
<reference evidence="15" key="1">
    <citation type="submission" date="2021-03" db="EMBL/GenBank/DDBJ databases">
        <title>Acanthopleuribacteraceae sp. M133.</title>
        <authorList>
            <person name="Wang G."/>
        </authorList>
    </citation>
    <scope>NUCLEOTIDE SEQUENCE</scope>
    <source>
        <strain evidence="15">M133</strain>
    </source>
</reference>
<dbReference type="SUPFAM" id="SSF50249">
    <property type="entry name" value="Nucleic acid-binding proteins"/>
    <property type="match status" value="1"/>
</dbReference>
<comment type="catalytic activity">
    <reaction evidence="10 11">
        <text>tRNA(Arg) + L-arginine + ATP = L-arginyl-tRNA(Arg) + AMP + diphosphate</text>
        <dbReference type="Rhea" id="RHEA:20301"/>
        <dbReference type="Rhea" id="RHEA-COMP:9658"/>
        <dbReference type="Rhea" id="RHEA-COMP:9673"/>
        <dbReference type="ChEBI" id="CHEBI:30616"/>
        <dbReference type="ChEBI" id="CHEBI:32682"/>
        <dbReference type="ChEBI" id="CHEBI:33019"/>
        <dbReference type="ChEBI" id="CHEBI:78442"/>
        <dbReference type="ChEBI" id="CHEBI:78513"/>
        <dbReference type="ChEBI" id="CHEBI:456215"/>
        <dbReference type="EC" id="6.1.1.19"/>
    </reaction>
</comment>
<dbReference type="PANTHER" id="PTHR11956:SF5">
    <property type="entry name" value="ARGININE--TRNA LIGASE, CYTOPLASMIC"/>
    <property type="match status" value="1"/>
</dbReference>
<evidence type="ECO:0000256" key="9">
    <source>
        <dbReference type="ARBA" id="ARBA00047364"/>
    </source>
</evidence>
<dbReference type="PROSITE" id="PS50886">
    <property type="entry name" value="TRBD"/>
    <property type="match status" value="1"/>
</dbReference>
<dbReference type="SUPFAM" id="SSF47323">
    <property type="entry name" value="Anticodon-binding domain of a subclass of class I aminoacyl-tRNA synthetases"/>
    <property type="match status" value="1"/>
</dbReference>
<keyword evidence="6 12" id="KW-0694">RNA-binding</keyword>
<keyword evidence="7 11" id="KW-0648">Protein biosynthesis</keyword>
<dbReference type="InterPro" id="IPR012340">
    <property type="entry name" value="NA-bd_OB-fold"/>
</dbReference>
<evidence type="ECO:0000256" key="3">
    <source>
        <dbReference type="ARBA" id="ARBA00022598"/>
    </source>
</evidence>
<dbReference type="Pfam" id="PF00750">
    <property type="entry name" value="tRNA-synt_1d"/>
    <property type="match status" value="2"/>
</dbReference>
<evidence type="ECO:0000256" key="2">
    <source>
        <dbReference type="ARBA" id="ARBA00022555"/>
    </source>
</evidence>
<evidence type="ECO:0000256" key="4">
    <source>
        <dbReference type="ARBA" id="ARBA00022741"/>
    </source>
</evidence>
<comment type="similarity">
    <text evidence="1 11 13">Belongs to the class-I aminoacyl-tRNA synthetase family.</text>
</comment>
<sequence>MSYQEQILALLKQVFVVHLGLDAKGFEDLRLGVEVPRDTSHGDFAVACFKMAKLLRKKPNLIATDILPHVQAGLGDFADLASVEALGPYLNFRVNKSAFAADVLGGIFDGSLLAPRPKKNLKMMIEYSQPNTHKAFHVGHMRNVALGDALIRICEWNGYDVVAVNYIGDEGTHIAKCLWYFRKHFDGAVPEENRGEFLGELYRRAVNLLDPKNLTRCPIPKVYAARVTAIEPSPTKKEWTMVTVDTGSSTHTVICGGTGFEVGDVVAYAGLGARIAGRQVGVLDKEGVRSEGMICSGKELGLSEEAQKIHVLPEETPLGTELAEVFRIEGALDPEVPVVDELQRRNGEVSDILKALEASSGEVHDQWVETKKWSMDEFHAIYDWLDVRFDHYFFESEVSLHGKEMVFDYLERGVLVRSEGAVGANLEEYKLPFLLLLKSDGTGLYATKDLSLAHVKFNDFGVDHSVYVVDASQSLHFQQVFATLDKMGFKRAKNCFHLPYGLVKLKSGKMGSRHGNVILFSELQTRLEEKFREDHLNRFIGEWSDEEIHEAARWISIATIKYGMLNTDNMNEIVFDMDDWTNKSGNTGSYMLYAYARTRSIMRKIGDVDESKADWSLLGNEYEVALLKSMARFPEVVARAGQEYKPNQICTYLFALSKEFSKFWEHCPVLQAETESLKMTRALLIEAVGRVLKKGLELIGLRPLERI</sequence>
<dbReference type="EMBL" id="CP071793">
    <property type="protein sequence ID" value="QTD54309.1"/>
    <property type="molecule type" value="Genomic_DNA"/>
</dbReference>
<dbReference type="GO" id="GO:0004825">
    <property type="term" value="F:methionine-tRNA ligase activity"/>
    <property type="evidence" value="ECO:0007669"/>
    <property type="project" value="UniProtKB-EC"/>
</dbReference>
<evidence type="ECO:0000256" key="12">
    <source>
        <dbReference type="PROSITE-ProRule" id="PRU00209"/>
    </source>
</evidence>
<evidence type="ECO:0000256" key="8">
    <source>
        <dbReference type="ARBA" id="ARBA00023146"/>
    </source>
</evidence>
<dbReference type="Pfam" id="PF03485">
    <property type="entry name" value="Arg_tRNA_synt_N"/>
    <property type="match status" value="1"/>
</dbReference>
<keyword evidence="11" id="KW-0963">Cytoplasm</keyword>
<dbReference type="SMART" id="SM00836">
    <property type="entry name" value="DALR_1"/>
    <property type="match status" value="1"/>
</dbReference>
<keyword evidence="16" id="KW-1185">Reference proteome</keyword>
<gene>
    <name evidence="11 15" type="primary">argS</name>
    <name evidence="15" type="ORF">J3U87_17835</name>
</gene>
<dbReference type="InterPro" id="IPR014729">
    <property type="entry name" value="Rossmann-like_a/b/a_fold"/>
</dbReference>
<keyword evidence="4 11" id="KW-0547">Nucleotide-binding</keyword>
<evidence type="ECO:0000313" key="15">
    <source>
        <dbReference type="EMBL" id="QTD54309.1"/>
    </source>
</evidence>
<dbReference type="InterPro" id="IPR008909">
    <property type="entry name" value="DALR_anticod-bd"/>
</dbReference>
<dbReference type="FunFam" id="1.10.730.10:FF:000006">
    <property type="entry name" value="Arginyl-tRNA synthetase 2, mitochondrial"/>
    <property type="match status" value="1"/>
</dbReference>